<keyword evidence="2" id="KW-1185">Reference proteome</keyword>
<proteinExistence type="predicted"/>
<comment type="caution">
    <text evidence="1">The sequence shown here is derived from an EMBL/GenBank/DDBJ whole genome shotgun (WGS) entry which is preliminary data.</text>
</comment>
<evidence type="ECO:0000313" key="1">
    <source>
        <dbReference type="EMBL" id="KAK9843722.1"/>
    </source>
</evidence>
<reference evidence="1 2" key="1">
    <citation type="journal article" date="2024" name="Nat. Commun.">
        <title>Phylogenomics reveals the evolutionary origins of lichenization in chlorophyte algae.</title>
        <authorList>
            <person name="Puginier C."/>
            <person name="Libourel C."/>
            <person name="Otte J."/>
            <person name="Skaloud P."/>
            <person name="Haon M."/>
            <person name="Grisel S."/>
            <person name="Petersen M."/>
            <person name="Berrin J.G."/>
            <person name="Delaux P.M."/>
            <person name="Dal Grande F."/>
            <person name="Keller J."/>
        </authorList>
    </citation>
    <scope>NUCLEOTIDE SEQUENCE [LARGE SCALE GENOMIC DNA]</scope>
    <source>
        <strain evidence="1 2">SAG 245.80</strain>
    </source>
</reference>
<evidence type="ECO:0000313" key="2">
    <source>
        <dbReference type="Proteomes" id="UP001445335"/>
    </source>
</evidence>
<accession>A0AAW1SDG6</accession>
<dbReference type="Proteomes" id="UP001445335">
    <property type="component" value="Unassembled WGS sequence"/>
</dbReference>
<evidence type="ECO:0008006" key="3">
    <source>
        <dbReference type="Google" id="ProtNLM"/>
    </source>
</evidence>
<sequence>MALPEVTLQRRLGSHATVALAQQQELALVSTVSAAKRKVTDLLQASASLHSSPPDMKPAVEELVVENPTAKAGEATLSGRFEGTWEVFSAPHIASLGAACGARFEPIRYRLEGDRLVSNVRFSSSLAQEGWLSASGRLKPAISNDVVEVAFDKFWVDFGSNSLRPSLGSEGALDRVVGALGRAGFFSHFAVFPVLYLDDDMAVFRFPPLNSNIAVRRVA</sequence>
<dbReference type="AlphaFoldDB" id="A0AAW1SDG6"/>
<organism evidence="1 2">
    <name type="scientific">Elliptochloris bilobata</name>
    <dbReference type="NCBI Taxonomy" id="381761"/>
    <lineage>
        <taxon>Eukaryota</taxon>
        <taxon>Viridiplantae</taxon>
        <taxon>Chlorophyta</taxon>
        <taxon>core chlorophytes</taxon>
        <taxon>Trebouxiophyceae</taxon>
        <taxon>Trebouxiophyceae incertae sedis</taxon>
        <taxon>Elliptochloris clade</taxon>
        <taxon>Elliptochloris</taxon>
    </lineage>
</organism>
<protein>
    <recommendedName>
        <fullName evidence="3">Plastid lipid-associated protein/fibrillin conserved domain-containing protein</fullName>
    </recommendedName>
</protein>
<dbReference type="EMBL" id="JALJOU010000005">
    <property type="protein sequence ID" value="KAK9843722.1"/>
    <property type="molecule type" value="Genomic_DNA"/>
</dbReference>
<name>A0AAW1SDG6_9CHLO</name>
<gene>
    <name evidence="1" type="ORF">WJX81_003629</name>
</gene>